<comment type="caution">
    <text evidence="7">The sequence shown here is derived from an EMBL/GenBank/DDBJ whole genome shotgun (WGS) entry which is preliminary data.</text>
</comment>
<keyword evidence="3 5" id="KW-0238">DNA-binding</keyword>
<dbReference type="InterPro" id="IPR016032">
    <property type="entry name" value="Sig_transdc_resp-reg_C-effctor"/>
</dbReference>
<evidence type="ECO:0000256" key="2">
    <source>
        <dbReference type="ARBA" id="ARBA00023015"/>
    </source>
</evidence>
<dbReference type="Pfam" id="PF03704">
    <property type="entry name" value="BTAD"/>
    <property type="match status" value="1"/>
</dbReference>
<gene>
    <name evidence="7" type="ORF">HGA07_05195</name>
</gene>
<dbReference type="Gene3D" id="1.10.10.10">
    <property type="entry name" value="Winged helix-like DNA-binding domain superfamily/Winged helix DNA-binding domain"/>
    <property type="match status" value="1"/>
</dbReference>
<evidence type="ECO:0000256" key="4">
    <source>
        <dbReference type="ARBA" id="ARBA00023163"/>
    </source>
</evidence>
<evidence type="ECO:0000259" key="6">
    <source>
        <dbReference type="PROSITE" id="PS51755"/>
    </source>
</evidence>
<dbReference type="EMBL" id="JAAXPE010000003">
    <property type="protein sequence ID" value="NKY85019.1"/>
    <property type="molecule type" value="Genomic_DNA"/>
</dbReference>
<dbReference type="SUPFAM" id="SSF52540">
    <property type="entry name" value="P-loop containing nucleoside triphosphate hydrolases"/>
    <property type="match status" value="1"/>
</dbReference>
<dbReference type="AlphaFoldDB" id="A0A7X6LVT3"/>
<evidence type="ECO:0000256" key="3">
    <source>
        <dbReference type="ARBA" id="ARBA00023125"/>
    </source>
</evidence>
<dbReference type="CDD" id="cd15831">
    <property type="entry name" value="BTAD"/>
    <property type="match status" value="1"/>
</dbReference>
<evidence type="ECO:0000256" key="1">
    <source>
        <dbReference type="ARBA" id="ARBA00005820"/>
    </source>
</evidence>
<dbReference type="GO" id="GO:0003677">
    <property type="term" value="F:DNA binding"/>
    <property type="evidence" value="ECO:0007669"/>
    <property type="project" value="UniProtKB-UniRule"/>
</dbReference>
<evidence type="ECO:0000256" key="5">
    <source>
        <dbReference type="PROSITE-ProRule" id="PRU01091"/>
    </source>
</evidence>
<protein>
    <submittedName>
        <fullName evidence="7">AAA family ATPase</fullName>
    </submittedName>
</protein>
<dbReference type="GO" id="GO:0000160">
    <property type="term" value="P:phosphorelay signal transduction system"/>
    <property type="evidence" value="ECO:0007669"/>
    <property type="project" value="InterPro"/>
</dbReference>
<dbReference type="PANTHER" id="PTHR35807:SF1">
    <property type="entry name" value="TRANSCRIPTIONAL REGULATOR REDD"/>
    <property type="match status" value="1"/>
</dbReference>
<dbReference type="GO" id="GO:0006355">
    <property type="term" value="P:regulation of DNA-templated transcription"/>
    <property type="evidence" value="ECO:0007669"/>
    <property type="project" value="InterPro"/>
</dbReference>
<dbReference type="InterPro" id="IPR011990">
    <property type="entry name" value="TPR-like_helical_dom_sf"/>
</dbReference>
<dbReference type="RefSeq" id="WP_168441198.1">
    <property type="nucleotide sequence ID" value="NZ_CAWPHS010000023.1"/>
</dbReference>
<dbReference type="SUPFAM" id="SSF46894">
    <property type="entry name" value="C-terminal effector domain of the bipartite response regulators"/>
    <property type="match status" value="1"/>
</dbReference>
<keyword evidence="2" id="KW-0805">Transcription regulation</keyword>
<dbReference type="Gene3D" id="1.25.40.10">
    <property type="entry name" value="Tetratricopeptide repeat domain"/>
    <property type="match status" value="1"/>
</dbReference>
<feature type="domain" description="OmpR/PhoB-type" evidence="6">
    <location>
        <begin position="1"/>
        <end position="100"/>
    </location>
</feature>
<evidence type="ECO:0000313" key="7">
    <source>
        <dbReference type="EMBL" id="NKY85019.1"/>
    </source>
</evidence>
<dbReference type="Proteomes" id="UP000523447">
    <property type="component" value="Unassembled WGS sequence"/>
</dbReference>
<dbReference type="InterPro" id="IPR051677">
    <property type="entry name" value="AfsR-DnrI-RedD_regulator"/>
</dbReference>
<dbReference type="InterPro" id="IPR027417">
    <property type="entry name" value="P-loop_NTPase"/>
</dbReference>
<dbReference type="SMART" id="SM00862">
    <property type="entry name" value="Trans_reg_C"/>
    <property type="match status" value="1"/>
</dbReference>
<dbReference type="InterPro" id="IPR041664">
    <property type="entry name" value="AAA_16"/>
</dbReference>
<name>A0A7X6LVT3_9NOCA</name>
<dbReference type="SUPFAM" id="SSF48452">
    <property type="entry name" value="TPR-like"/>
    <property type="match status" value="1"/>
</dbReference>
<dbReference type="InterPro" id="IPR005158">
    <property type="entry name" value="BTAD"/>
</dbReference>
<sequence>MADRRIHVLGPMHIELDDAPIRLPGRLTRALLARLVIARGHAVSTDRLADELWDGCPPPKATSVLQVHIHNLRRVFEPERPARAPATVVVSEGLGYALRLGDTEVDAWHFESLMDAYLHMNSGARPPEAETRIRLLDSALECWQGRALESFADCGWAGAEAARLTDLYLTAGELRAQAALELDRATEVISGLRRTVEDRPDREESVRLLAIAQYRLGQQTEALATLRRTAEFLTREMGLDPGRRIQDLETAILNQSVPVPRPTPRTAPIAVRAAVTAPGDEPPTDRIDCIAPAAAPGYPMQHKVALEAAYEAAVYGARVVWIGGGAGYGKTTFTGAIADELRRRGWTVAAGRCPDVDAAPPGWTWAEMVPQLGVDPTVSGRPGDPFHISRVLVEGCRGAFADGPVALILEDLHRADEATLQILRQAMTWLHDRPLLVIATLRDVEAPDPVRATMAELAEPTAAHIELTGVDHDGACAIARAAGLTRLDSGLLAVLHERTGGNPLFLRELTAAMAAGGAVHDLPPSTRGVIEQQLTRLRDDVREVLAHAAVCGDRVAPATLAAVTGRPESELIELLGAAERARLVTIDPAGRIAFAHTLIRDTVFAGIPLLRRAGMHRSMHELRGTTGPGGIRVADAPAHPQPRSVTIDAGAEPVSPAARRPHAGAAPRWRVVPEPDRLTGSTVGRCPIGCPCCASGPADRAAGIPP</sequence>
<dbReference type="Pfam" id="PF13191">
    <property type="entry name" value="AAA_16"/>
    <property type="match status" value="1"/>
</dbReference>
<dbReference type="InterPro" id="IPR001867">
    <property type="entry name" value="OmpR/PhoB-type_DNA-bd"/>
</dbReference>
<proteinExistence type="inferred from homology"/>
<feature type="DNA-binding region" description="OmpR/PhoB-type" evidence="5">
    <location>
        <begin position="1"/>
        <end position="100"/>
    </location>
</feature>
<dbReference type="InterPro" id="IPR036388">
    <property type="entry name" value="WH-like_DNA-bd_sf"/>
</dbReference>
<dbReference type="SMART" id="SM01043">
    <property type="entry name" value="BTAD"/>
    <property type="match status" value="1"/>
</dbReference>
<dbReference type="PROSITE" id="PS51755">
    <property type="entry name" value="OMPR_PHOB"/>
    <property type="match status" value="1"/>
</dbReference>
<evidence type="ECO:0000313" key="8">
    <source>
        <dbReference type="Proteomes" id="UP000523447"/>
    </source>
</evidence>
<organism evidence="7 8">
    <name type="scientific">Nocardia veterana</name>
    <dbReference type="NCBI Taxonomy" id="132249"/>
    <lineage>
        <taxon>Bacteria</taxon>
        <taxon>Bacillati</taxon>
        <taxon>Actinomycetota</taxon>
        <taxon>Actinomycetes</taxon>
        <taxon>Mycobacteriales</taxon>
        <taxon>Nocardiaceae</taxon>
        <taxon>Nocardia</taxon>
    </lineage>
</organism>
<comment type="similarity">
    <text evidence="1">Belongs to the AfsR/DnrI/RedD regulatory family.</text>
</comment>
<dbReference type="PANTHER" id="PTHR35807">
    <property type="entry name" value="TRANSCRIPTIONAL REGULATOR REDD-RELATED"/>
    <property type="match status" value="1"/>
</dbReference>
<keyword evidence="4" id="KW-0804">Transcription</keyword>
<reference evidence="7 8" key="1">
    <citation type="submission" date="2020-04" db="EMBL/GenBank/DDBJ databases">
        <title>MicrobeNet Type strains.</title>
        <authorList>
            <person name="Nicholson A.C."/>
        </authorList>
    </citation>
    <scope>NUCLEOTIDE SEQUENCE [LARGE SCALE GENOMIC DNA]</scope>
    <source>
        <strain evidence="7 8">DSM 44445</strain>
    </source>
</reference>
<dbReference type="Pfam" id="PF00486">
    <property type="entry name" value="Trans_reg_C"/>
    <property type="match status" value="1"/>
</dbReference>
<keyword evidence="8" id="KW-1185">Reference proteome</keyword>
<accession>A0A7X6LVT3</accession>